<keyword evidence="4" id="KW-1185">Reference proteome</keyword>
<keyword evidence="1" id="KW-0175">Coiled coil</keyword>
<gene>
    <name evidence="3" type="ORF">E2636_18680</name>
</gene>
<name>A0A4P7A2Q9_9BACL</name>
<dbReference type="EMBL" id="CP038016">
    <property type="protein sequence ID" value="QBP43182.1"/>
    <property type="molecule type" value="Genomic_DNA"/>
</dbReference>
<proteinExistence type="predicted"/>
<accession>A0A4P7A2Q9</accession>
<protein>
    <submittedName>
        <fullName evidence="3">Uncharacterized protein</fullName>
    </submittedName>
</protein>
<evidence type="ECO:0000256" key="2">
    <source>
        <dbReference type="SAM" id="MobiDB-lite"/>
    </source>
</evidence>
<dbReference type="PROSITE" id="PS51257">
    <property type="entry name" value="PROKAR_LIPOPROTEIN"/>
    <property type="match status" value="1"/>
</dbReference>
<dbReference type="Proteomes" id="UP000294292">
    <property type="component" value="Plasmid unnamed"/>
</dbReference>
<sequence>MKRKASYLLFAIITLLYGCSSESKINSVQTSDEEYREMFLKLVKSEDEDYSVSKIEKGIKQLLESENDESEALVKRYYENLITKNDFITLLSFTDELENLVIDSNKLEEKASNLNKFKIEVEKLNTSTSDIESKIKDEQERITVLTEDSLSIKKTIPLNSEGNAFDYYGIVHQKFDDNTYSVSRSFGSTGEEAILITTERVFNKPSETFKLLVIHAGTENVKLENGFEEEVPLIMEVSQELNENINSVLDNDKLIDELHMEIEGLKKNLDSTVNSHSKTKIKNYFWDYWSLSKEVKDNDKPIVENSSPGSNDVEEKDLKDNENRSHDSLENIDFNQIFTGTIASDIFVDDLQTNNSQKSLDELGYILFQRPSYFQVEPEGMIFDYTGHLYVHTDDNWDVKGIALLDQEEDFSEEQYKIIKFLIESVASVTESKDTLNHMESLKNGGIISISGFEGSIHRVDGINYFTLKYKK</sequence>
<feature type="region of interest" description="Disordered" evidence="2">
    <location>
        <begin position="299"/>
        <end position="326"/>
    </location>
</feature>
<dbReference type="GeneID" id="39472551"/>
<feature type="compositionally biased region" description="Basic and acidic residues" evidence="2">
    <location>
        <begin position="316"/>
        <end position="326"/>
    </location>
</feature>
<dbReference type="RefSeq" id="WP_134211891.1">
    <property type="nucleotide sequence ID" value="NZ_CP038016.1"/>
</dbReference>
<evidence type="ECO:0000313" key="4">
    <source>
        <dbReference type="Proteomes" id="UP000294292"/>
    </source>
</evidence>
<geneLocation type="plasmid" evidence="3">
    <name>unnamed</name>
</geneLocation>
<feature type="coiled-coil region" evidence="1">
    <location>
        <begin position="60"/>
        <end position="141"/>
    </location>
</feature>
<dbReference type="KEGG" id="panc:E2636_18680"/>
<keyword evidence="3" id="KW-0614">Plasmid</keyword>
<evidence type="ECO:0000313" key="3">
    <source>
        <dbReference type="EMBL" id="QBP43182.1"/>
    </source>
</evidence>
<organism evidence="3 4">
    <name type="scientific">Paenisporosarcina antarctica</name>
    <dbReference type="NCBI Taxonomy" id="417367"/>
    <lineage>
        <taxon>Bacteria</taxon>
        <taxon>Bacillati</taxon>
        <taxon>Bacillota</taxon>
        <taxon>Bacilli</taxon>
        <taxon>Bacillales</taxon>
        <taxon>Caryophanaceae</taxon>
        <taxon>Paenisporosarcina</taxon>
    </lineage>
</organism>
<dbReference type="AlphaFoldDB" id="A0A4P7A2Q9"/>
<reference evidence="3 4" key="1">
    <citation type="submission" date="2019-03" db="EMBL/GenBank/DDBJ databases">
        <title>Complete genome sequence of Paenisporosarcina antarctica CGMCC 1.6503T.</title>
        <authorList>
            <person name="Rong J.-C."/>
            <person name="Chi N.-Y."/>
            <person name="Zhang Q.-F."/>
        </authorList>
    </citation>
    <scope>NUCLEOTIDE SEQUENCE [LARGE SCALE GENOMIC DNA]</scope>
    <source>
        <strain evidence="3 4">CGMCC 1.6503</strain>
        <plasmid evidence="3 4">unnamed</plasmid>
    </source>
</reference>
<evidence type="ECO:0000256" key="1">
    <source>
        <dbReference type="SAM" id="Coils"/>
    </source>
</evidence>